<keyword evidence="3" id="KW-1185">Reference proteome</keyword>
<sequence>MIPLFVINLEEEQKKRKRIEEMLERLGLQYSIVKAVDGRKLTESDLKKVYSPYRSIKIFRRELSRGEVGCTLSHLSIYRLMEKEGFEKAVILEDDAVVCEDFPIILQHLEEVPGHCECLLLGYEADIKKELFTYTSLWGARRLFGKYRLKRFVKVALGAYGYMITKRGAQKILAANETIVKPLDHFTGDSSLLNLYGLAPRCVKVDEEGLRASTLDEERKELKKVLVTKRYNTFLGRWLNRIRLGIRLYVLKTLPLPIARRYALEIFRNRRRDD</sequence>
<dbReference type="CDD" id="cd06532">
    <property type="entry name" value="Glyco_transf_25"/>
    <property type="match status" value="1"/>
</dbReference>
<dbReference type="Pfam" id="PF01755">
    <property type="entry name" value="Glyco_transf_25"/>
    <property type="match status" value="1"/>
</dbReference>
<evidence type="ECO:0000313" key="2">
    <source>
        <dbReference type="EMBL" id="BDY13169.1"/>
    </source>
</evidence>
<protein>
    <submittedName>
        <fullName evidence="2">Lipooligosaccharide biosynthesis protein LpsA</fullName>
    </submittedName>
</protein>
<dbReference type="InterPro" id="IPR002654">
    <property type="entry name" value="Glyco_trans_25"/>
</dbReference>
<dbReference type="Proteomes" id="UP001321445">
    <property type="component" value="Chromosome"/>
</dbReference>
<evidence type="ECO:0000259" key="1">
    <source>
        <dbReference type="Pfam" id="PF01755"/>
    </source>
</evidence>
<proteinExistence type="predicted"/>
<dbReference type="EMBL" id="AP027370">
    <property type="protein sequence ID" value="BDY13169.1"/>
    <property type="molecule type" value="Genomic_DNA"/>
</dbReference>
<accession>A0ABN6WY65</accession>
<feature type="domain" description="Glycosyl transferase family 25" evidence="1">
    <location>
        <begin position="1"/>
        <end position="187"/>
    </location>
</feature>
<reference evidence="2 3" key="1">
    <citation type="submission" date="2023-03" db="EMBL/GenBank/DDBJ databases">
        <title>Description of Hydrogenimonas sp. ISO32.</title>
        <authorList>
            <person name="Mino S."/>
            <person name="Fukazawa S."/>
            <person name="Sawabe T."/>
        </authorList>
    </citation>
    <scope>NUCLEOTIDE SEQUENCE [LARGE SCALE GENOMIC DNA]</scope>
    <source>
        <strain evidence="2 3">ISO32</strain>
    </source>
</reference>
<dbReference type="RefSeq" id="WP_286336138.1">
    <property type="nucleotide sequence ID" value="NZ_AP027370.1"/>
</dbReference>
<gene>
    <name evidence="2" type="ORF">HCR_14810</name>
</gene>
<evidence type="ECO:0000313" key="3">
    <source>
        <dbReference type="Proteomes" id="UP001321445"/>
    </source>
</evidence>
<name>A0ABN6WY65_9BACT</name>
<organism evidence="2 3">
    <name type="scientific">Hydrogenimonas cancrithermarum</name>
    <dbReference type="NCBI Taxonomy" id="2993563"/>
    <lineage>
        <taxon>Bacteria</taxon>
        <taxon>Pseudomonadati</taxon>
        <taxon>Campylobacterota</taxon>
        <taxon>Epsilonproteobacteria</taxon>
        <taxon>Campylobacterales</taxon>
        <taxon>Hydrogenimonadaceae</taxon>
        <taxon>Hydrogenimonas</taxon>
    </lineage>
</organism>